<dbReference type="Pfam" id="PF04264">
    <property type="entry name" value="YceI"/>
    <property type="match status" value="1"/>
</dbReference>
<gene>
    <name evidence="3" type="ORF">MMOR_49430</name>
</gene>
<dbReference type="InterPro" id="IPR036761">
    <property type="entry name" value="TTHA0802/YceI-like_sf"/>
</dbReference>
<dbReference type="Proteomes" id="UP000466681">
    <property type="component" value="Chromosome"/>
</dbReference>
<dbReference type="SUPFAM" id="SSF101874">
    <property type="entry name" value="YceI-like"/>
    <property type="match status" value="1"/>
</dbReference>
<reference evidence="3 4" key="1">
    <citation type="journal article" date="2019" name="Emerg. Microbes Infect.">
        <title>Comprehensive subspecies identification of 175 nontuberculous mycobacteria species based on 7547 genomic profiles.</title>
        <authorList>
            <person name="Matsumoto Y."/>
            <person name="Kinjo T."/>
            <person name="Motooka D."/>
            <person name="Nabeya D."/>
            <person name="Jung N."/>
            <person name="Uechi K."/>
            <person name="Horii T."/>
            <person name="Iida T."/>
            <person name="Fujita J."/>
            <person name="Nakamura S."/>
        </authorList>
    </citation>
    <scope>NUCLEOTIDE SEQUENCE [LARGE SCALE GENOMIC DNA]</scope>
    <source>
        <strain evidence="3 4">JCM 6375</strain>
    </source>
</reference>
<evidence type="ECO:0000256" key="1">
    <source>
        <dbReference type="ARBA" id="ARBA00008812"/>
    </source>
</evidence>
<protein>
    <recommendedName>
        <fullName evidence="2">Lipid/polyisoprenoid-binding YceI-like domain-containing protein</fullName>
    </recommendedName>
</protein>
<organism evidence="3 4">
    <name type="scientific">Mycolicibacterium moriokaense</name>
    <dbReference type="NCBI Taxonomy" id="39691"/>
    <lineage>
        <taxon>Bacteria</taxon>
        <taxon>Bacillati</taxon>
        <taxon>Actinomycetota</taxon>
        <taxon>Actinomycetes</taxon>
        <taxon>Mycobacteriales</taxon>
        <taxon>Mycobacteriaceae</taxon>
        <taxon>Mycolicibacterium</taxon>
    </lineage>
</organism>
<dbReference type="Gene3D" id="2.40.128.110">
    <property type="entry name" value="Lipid/polyisoprenoid-binding, YceI-like"/>
    <property type="match status" value="1"/>
</dbReference>
<dbReference type="SMART" id="SM00867">
    <property type="entry name" value="YceI"/>
    <property type="match status" value="1"/>
</dbReference>
<comment type="similarity">
    <text evidence="1">Belongs to the UPF0312 family.</text>
</comment>
<dbReference type="KEGG" id="mmor:MMOR_49430"/>
<dbReference type="EMBL" id="AP022560">
    <property type="protein sequence ID" value="BBX04007.1"/>
    <property type="molecule type" value="Genomic_DNA"/>
</dbReference>
<accession>A0AAD1M7K3</accession>
<proteinExistence type="inferred from homology"/>
<evidence type="ECO:0000313" key="3">
    <source>
        <dbReference type="EMBL" id="BBX04007.1"/>
    </source>
</evidence>
<dbReference type="PANTHER" id="PTHR34406:SF1">
    <property type="entry name" value="PROTEIN YCEI"/>
    <property type="match status" value="1"/>
</dbReference>
<evidence type="ECO:0000313" key="4">
    <source>
        <dbReference type="Proteomes" id="UP000466681"/>
    </source>
</evidence>
<dbReference type="PANTHER" id="PTHR34406">
    <property type="entry name" value="PROTEIN YCEI"/>
    <property type="match status" value="1"/>
</dbReference>
<feature type="domain" description="Lipid/polyisoprenoid-binding YceI-like" evidence="2">
    <location>
        <begin position="16"/>
        <end position="174"/>
    </location>
</feature>
<sequence length="177" mass="19047">MASLSEFFSDPASTGAWTVVPEQSRIVAKAKSFWGAMPVKVRFTEFTGDGQVTAPQTVFGRLDIKVASLRTGIGRRDDHLRSADFFEAEKFPDISVVVTAADAVDVNSVDLRAQLTVKGTTNPLNLKAKVTPVGDGGMRLSTEATINRNDFGVDGNMAGMIPDTVKISGEIVFRHVD</sequence>
<name>A0AAD1M7K3_9MYCO</name>
<evidence type="ECO:0000259" key="2">
    <source>
        <dbReference type="SMART" id="SM00867"/>
    </source>
</evidence>
<keyword evidence="4" id="KW-1185">Reference proteome</keyword>
<dbReference type="InterPro" id="IPR007372">
    <property type="entry name" value="Lipid/polyisoprenoid-bd_YceI"/>
</dbReference>
<dbReference type="RefSeq" id="WP_083149247.1">
    <property type="nucleotide sequence ID" value="NZ_AP022560.1"/>
</dbReference>
<dbReference type="AlphaFoldDB" id="A0AAD1M7K3"/>